<accession>A0A133VQD7</accession>
<organism evidence="1 2">
    <name type="scientific">candidate division MSBL1 archaeon SCGC-AAA382N08</name>
    <dbReference type="NCBI Taxonomy" id="1698285"/>
    <lineage>
        <taxon>Archaea</taxon>
        <taxon>Methanobacteriati</taxon>
        <taxon>Methanobacteriota</taxon>
        <taxon>candidate division MSBL1</taxon>
    </lineage>
</organism>
<dbReference type="AlphaFoldDB" id="A0A133VQD7"/>
<proteinExistence type="predicted"/>
<name>A0A133VQD7_9EURY</name>
<dbReference type="EMBL" id="LHYJ01000007">
    <property type="protein sequence ID" value="KXB08631.1"/>
    <property type="molecule type" value="Genomic_DNA"/>
</dbReference>
<dbReference type="Proteomes" id="UP000070175">
    <property type="component" value="Unassembled WGS sequence"/>
</dbReference>
<gene>
    <name evidence="1" type="ORF">AKJ56_00790</name>
</gene>
<reference evidence="1 2" key="1">
    <citation type="journal article" date="2016" name="Sci. Rep.">
        <title>Metabolic traits of an uncultured archaeal lineage -MSBL1- from brine pools of the Red Sea.</title>
        <authorList>
            <person name="Mwirichia R."/>
            <person name="Alam I."/>
            <person name="Rashid M."/>
            <person name="Vinu M."/>
            <person name="Ba-Alawi W."/>
            <person name="Anthony Kamau A."/>
            <person name="Kamanda Ngugi D."/>
            <person name="Goker M."/>
            <person name="Klenk H.P."/>
            <person name="Bajic V."/>
            <person name="Stingl U."/>
        </authorList>
    </citation>
    <scope>NUCLEOTIDE SEQUENCE [LARGE SCALE GENOMIC DNA]</scope>
    <source>
        <strain evidence="1">SCGC-AAA382N08</strain>
    </source>
</reference>
<evidence type="ECO:0000313" key="2">
    <source>
        <dbReference type="Proteomes" id="UP000070175"/>
    </source>
</evidence>
<evidence type="ECO:0000313" key="1">
    <source>
        <dbReference type="EMBL" id="KXB08631.1"/>
    </source>
</evidence>
<sequence length="87" mass="10450">MFFVMRRKCSGSRPLFILRSASFIWVRIRITKRARTETAEIRGRMGELIKRVSIEERIPKREAIRIEKEYLELQNDLKPIFTLLNIN</sequence>
<comment type="caution">
    <text evidence="1">The sequence shown here is derived from an EMBL/GenBank/DDBJ whole genome shotgun (WGS) entry which is preliminary data.</text>
</comment>
<keyword evidence="2" id="KW-1185">Reference proteome</keyword>
<protein>
    <submittedName>
        <fullName evidence="1">Uncharacterized protein</fullName>
    </submittedName>
</protein>